<dbReference type="Pfam" id="PF12320">
    <property type="entry name" value="SbcD_C"/>
    <property type="match status" value="1"/>
</dbReference>
<proteinExistence type="inferred from homology"/>
<keyword evidence="6 7" id="KW-0269">Exonuclease</keyword>
<comment type="similarity">
    <text evidence="1 7">Belongs to the SbcD family.</text>
</comment>
<evidence type="ECO:0000256" key="7">
    <source>
        <dbReference type="RuleBase" id="RU363069"/>
    </source>
</evidence>
<dbReference type="eggNOG" id="COG0420">
    <property type="taxonomic scope" value="Bacteria"/>
</dbReference>
<sequence length="395" mass="44274">MRIIHTADWHLGRKLKGRDRTPEIELQLQALTAYAIGHEVDAVLVAGDIFDHANPSTEAERVAYQFFASLQHANIPAVAIAGNHDSAFRIDSVAHILSLANVTALGKPRRPDDGGIVRVETASGNLCVAAMPFASERRFLSDEYLWEKTGGERLQNYRDRVSKLLGLLAKEFRAGSVNILMAHLAIAGAQLSHSEREFETTGAYSLSEQTLPDAQYIALGHIHKQQKIANAVAPTYYSGSLIQVDFGECNEDKGFNLVTVEPGKLAKVEFVTLPCPKPLREIRCKADDLDSELEAHRNHPGWLKVIVELDEPRSHLAERVKQVCPQTLHVEARYRRSDKAQQRVEPQQLRSVEGARDRFRSYYRDRKGGTEPSPAVLAIFEDLYREVQEERRAPD</sequence>
<dbReference type="EMBL" id="ASSJ01000049">
    <property type="protein sequence ID" value="ERN41449.1"/>
    <property type="molecule type" value="Genomic_DNA"/>
</dbReference>
<comment type="subunit">
    <text evidence="2 7">Heterodimer of SbcC and SbcD.</text>
</comment>
<feature type="domain" description="Nuclease SbcCD subunit D C-terminal" evidence="9">
    <location>
        <begin position="275"/>
        <end position="363"/>
    </location>
</feature>
<dbReference type="Gene3D" id="3.60.21.10">
    <property type="match status" value="1"/>
</dbReference>
<dbReference type="GO" id="GO:0006310">
    <property type="term" value="P:DNA recombination"/>
    <property type="evidence" value="ECO:0007669"/>
    <property type="project" value="UniProtKB-KW"/>
</dbReference>
<reference evidence="10 11" key="1">
    <citation type="submission" date="2013-05" db="EMBL/GenBank/DDBJ databases">
        <title>Draft genome sequence of Rubidibacter lacunae KORDI 51-2.</title>
        <authorList>
            <person name="Choi D.H."/>
            <person name="Noh J.H."/>
            <person name="Kwon K.-K."/>
            <person name="Lee J.-H."/>
            <person name="Ryu J.-Y."/>
        </authorList>
    </citation>
    <scope>NUCLEOTIDE SEQUENCE [LARGE SCALE GENOMIC DNA]</scope>
    <source>
        <strain evidence="10 11">KORDI 51-2</strain>
    </source>
</reference>
<dbReference type="Pfam" id="PF00149">
    <property type="entry name" value="Metallophos"/>
    <property type="match status" value="1"/>
</dbReference>
<keyword evidence="4 7" id="KW-0540">Nuclease</keyword>
<comment type="caution">
    <text evidence="10">The sequence shown here is derived from an EMBL/GenBank/DDBJ whole genome shotgun (WGS) entry which is preliminary data.</text>
</comment>
<evidence type="ECO:0000313" key="11">
    <source>
        <dbReference type="Proteomes" id="UP000016960"/>
    </source>
</evidence>
<accession>U5DLJ5</accession>
<dbReference type="GO" id="GO:0008408">
    <property type="term" value="F:3'-5' exonuclease activity"/>
    <property type="evidence" value="ECO:0007669"/>
    <property type="project" value="InterPro"/>
</dbReference>
<dbReference type="InterPro" id="IPR026843">
    <property type="entry name" value="SbcD_C"/>
</dbReference>
<evidence type="ECO:0000259" key="8">
    <source>
        <dbReference type="Pfam" id="PF00149"/>
    </source>
</evidence>
<dbReference type="InParanoid" id="U5DLJ5"/>
<dbReference type="SUPFAM" id="SSF56300">
    <property type="entry name" value="Metallo-dependent phosphatases"/>
    <property type="match status" value="1"/>
</dbReference>
<gene>
    <name evidence="7" type="primary">sbcD</name>
    <name evidence="10" type="ORF">KR51_00020230</name>
</gene>
<dbReference type="FunCoup" id="U5DLJ5">
    <property type="interactions" value="28"/>
</dbReference>
<dbReference type="NCBIfam" id="TIGR00619">
    <property type="entry name" value="sbcd"/>
    <property type="match status" value="1"/>
</dbReference>
<keyword evidence="11" id="KW-1185">Reference proteome</keyword>
<dbReference type="PANTHER" id="PTHR30337:SF0">
    <property type="entry name" value="NUCLEASE SBCCD SUBUNIT D"/>
    <property type="match status" value="1"/>
</dbReference>
<name>U5DLJ5_9CHRO</name>
<dbReference type="PATRIC" id="fig|582515.4.peg.2276"/>
<dbReference type="InterPro" id="IPR029052">
    <property type="entry name" value="Metallo-depent_PP-like"/>
</dbReference>
<dbReference type="CDD" id="cd00840">
    <property type="entry name" value="MPP_Mre11_N"/>
    <property type="match status" value="1"/>
</dbReference>
<dbReference type="PANTHER" id="PTHR30337">
    <property type="entry name" value="COMPONENT OF ATP-DEPENDENT DSDNA EXONUCLEASE"/>
    <property type="match status" value="1"/>
</dbReference>
<evidence type="ECO:0000259" key="9">
    <source>
        <dbReference type="Pfam" id="PF12320"/>
    </source>
</evidence>
<keyword evidence="7" id="KW-0233">DNA recombination</keyword>
<keyword evidence="5 7" id="KW-0378">Hydrolase</keyword>
<evidence type="ECO:0000256" key="3">
    <source>
        <dbReference type="ARBA" id="ARBA00013365"/>
    </source>
</evidence>
<feature type="domain" description="Calcineurin-like phosphoesterase" evidence="8">
    <location>
        <begin position="1"/>
        <end position="224"/>
    </location>
</feature>
<evidence type="ECO:0000256" key="4">
    <source>
        <dbReference type="ARBA" id="ARBA00022722"/>
    </source>
</evidence>
<evidence type="ECO:0000256" key="1">
    <source>
        <dbReference type="ARBA" id="ARBA00010555"/>
    </source>
</evidence>
<comment type="function">
    <text evidence="7">SbcCD cleaves DNA hairpin structures. These structures can inhibit DNA replication and are intermediates in certain DNA recombination reactions. The complex acts as a 3'-&gt;5' double strand exonuclease that can open hairpins. It also has a 5' single-strand endonuclease activity.</text>
</comment>
<dbReference type="GO" id="GO:0004519">
    <property type="term" value="F:endonuclease activity"/>
    <property type="evidence" value="ECO:0007669"/>
    <property type="project" value="UniProtKB-KW"/>
</dbReference>
<dbReference type="STRING" id="582515.KR51_00020230"/>
<dbReference type="InterPro" id="IPR004843">
    <property type="entry name" value="Calcineurin-like_PHP"/>
</dbReference>
<dbReference type="AlphaFoldDB" id="U5DLJ5"/>
<dbReference type="InterPro" id="IPR004593">
    <property type="entry name" value="SbcD"/>
</dbReference>
<dbReference type="InterPro" id="IPR041796">
    <property type="entry name" value="Mre11_N"/>
</dbReference>
<keyword evidence="7" id="KW-0255">Endonuclease</keyword>
<dbReference type="InterPro" id="IPR050535">
    <property type="entry name" value="DNA_Repair-Maintenance_Comp"/>
</dbReference>
<evidence type="ECO:0000256" key="6">
    <source>
        <dbReference type="ARBA" id="ARBA00022839"/>
    </source>
</evidence>
<dbReference type="GO" id="GO:0006260">
    <property type="term" value="P:DNA replication"/>
    <property type="evidence" value="ECO:0007669"/>
    <property type="project" value="UniProtKB-KW"/>
</dbReference>
<evidence type="ECO:0000313" key="10">
    <source>
        <dbReference type="EMBL" id="ERN41449.1"/>
    </source>
</evidence>
<keyword evidence="7" id="KW-0235">DNA replication</keyword>
<dbReference type="OrthoDB" id="9773856at2"/>
<evidence type="ECO:0000256" key="5">
    <source>
        <dbReference type="ARBA" id="ARBA00022801"/>
    </source>
</evidence>
<organism evidence="10 11">
    <name type="scientific">Rubidibacter lacunae KORDI 51-2</name>
    <dbReference type="NCBI Taxonomy" id="582515"/>
    <lineage>
        <taxon>Bacteria</taxon>
        <taxon>Bacillati</taxon>
        <taxon>Cyanobacteriota</taxon>
        <taxon>Cyanophyceae</taxon>
        <taxon>Oscillatoriophycideae</taxon>
        <taxon>Chroococcales</taxon>
        <taxon>Aphanothecaceae</taxon>
        <taxon>Rubidibacter</taxon>
    </lineage>
</organism>
<dbReference type="Proteomes" id="UP000016960">
    <property type="component" value="Unassembled WGS sequence"/>
</dbReference>
<protein>
    <recommendedName>
        <fullName evidence="3 7">Nuclease SbcCD subunit D</fullName>
    </recommendedName>
</protein>
<evidence type="ECO:0000256" key="2">
    <source>
        <dbReference type="ARBA" id="ARBA00011322"/>
    </source>
</evidence>
<dbReference type="RefSeq" id="WP_022607008.1">
    <property type="nucleotide sequence ID" value="NZ_ASSJ01000049.1"/>
</dbReference>